<reference evidence="2" key="1">
    <citation type="journal article" date="2020" name="mSystems">
        <title>Genome- and Community-Level Interaction Insights into Carbon Utilization and Element Cycling Functions of Hydrothermarchaeota in Hydrothermal Sediment.</title>
        <authorList>
            <person name="Zhou Z."/>
            <person name="Liu Y."/>
            <person name="Xu W."/>
            <person name="Pan J."/>
            <person name="Luo Z.H."/>
            <person name="Li M."/>
        </authorList>
    </citation>
    <scope>NUCLEOTIDE SEQUENCE [LARGE SCALE GENOMIC DNA]</scope>
    <source>
        <strain evidence="2">SpSt-735</strain>
    </source>
</reference>
<feature type="transmembrane region" description="Helical" evidence="1">
    <location>
        <begin position="216"/>
        <end position="234"/>
    </location>
</feature>
<name>A0A7C4FCU3_THEPE</name>
<protein>
    <recommendedName>
        <fullName evidence="3">MFS transporter</fullName>
    </recommendedName>
</protein>
<feature type="transmembrane region" description="Helical" evidence="1">
    <location>
        <begin position="306"/>
        <end position="324"/>
    </location>
</feature>
<feature type="transmembrane region" description="Helical" evidence="1">
    <location>
        <begin position="77"/>
        <end position="94"/>
    </location>
</feature>
<dbReference type="AlphaFoldDB" id="A0A7C4FCU3"/>
<keyword evidence="1" id="KW-0472">Membrane</keyword>
<feature type="transmembrane region" description="Helical" evidence="1">
    <location>
        <begin position="345"/>
        <end position="367"/>
    </location>
</feature>
<feature type="transmembrane region" description="Helical" evidence="1">
    <location>
        <begin position="12"/>
        <end position="35"/>
    </location>
</feature>
<evidence type="ECO:0000313" key="2">
    <source>
        <dbReference type="EMBL" id="HGI42948.1"/>
    </source>
</evidence>
<sequence length="395" mass="40882">MPSWWSRLSRNAKWLVVTEPGWSIPMPWVFFYLPVYLSALGVGEVEYGMYLSIARGLSIVAPALVVPIAVSMGFKRAFLAVDTLANVGFLLLLLSGSRELAALSVVLSALFSVSGPLWEVLLVEGAGAEALVPVYSALTAMYIVGSLLTPIAGHLMYSLGSLEGFRLVSLVALAAFVAKTLVLAVALEEPGAPGAEAGAGVAGGLRETLKVASGRAVRAVLAYMALSSTLYAVSSYLSLYLCDPRGVGMTAEEAGFAQMLSSAVSLALLTALTVGSTAARAQHLAATAAAGVVAYVLFALSEAQPSLAYVAAAVLGVKGLEYSFSRAVFLRAFEGSSALARGHAFSLLYALSNLVTVPTPLLVGLLYSVKPTLIWVLAAAASAAQLALSSLASRD</sequence>
<keyword evidence="1" id="KW-1133">Transmembrane helix</keyword>
<evidence type="ECO:0000256" key="1">
    <source>
        <dbReference type="SAM" id="Phobius"/>
    </source>
</evidence>
<feature type="transmembrane region" description="Helical" evidence="1">
    <location>
        <begin position="164"/>
        <end position="187"/>
    </location>
</feature>
<feature type="transmembrane region" description="Helical" evidence="1">
    <location>
        <begin position="373"/>
        <end position="392"/>
    </location>
</feature>
<evidence type="ECO:0008006" key="3">
    <source>
        <dbReference type="Google" id="ProtNLM"/>
    </source>
</evidence>
<feature type="transmembrane region" description="Helical" evidence="1">
    <location>
        <begin position="100"/>
        <end position="118"/>
    </location>
</feature>
<dbReference type="SUPFAM" id="SSF103473">
    <property type="entry name" value="MFS general substrate transporter"/>
    <property type="match status" value="1"/>
</dbReference>
<comment type="caution">
    <text evidence="2">The sequence shown here is derived from an EMBL/GenBank/DDBJ whole genome shotgun (WGS) entry which is preliminary data.</text>
</comment>
<accession>A0A7C4FCU3</accession>
<organism evidence="2">
    <name type="scientific">Thermofilum pendens</name>
    <dbReference type="NCBI Taxonomy" id="2269"/>
    <lineage>
        <taxon>Archaea</taxon>
        <taxon>Thermoproteota</taxon>
        <taxon>Thermoprotei</taxon>
        <taxon>Thermofilales</taxon>
        <taxon>Thermofilaceae</taxon>
        <taxon>Thermofilum</taxon>
    </lineage>
</organism>
<feature type="transmembrane region" description="Helical" evidence="1">
    <location>
        <begin position="281"/>
        <end position="300"/>
    </location>
</feature>
<keyword evidence="1" id="KW-0812">Transmembrane</keyword>
<feature type="transmembrane region" description="Helical" evidence="1">
    <location>
        <begin position="254"/>
        <end position="274"/>
    </location>
</feature>
<dbReference type="EMBL" id="DTFI01000029">
    <property type="protein sequence ID" value="HGI42948.1"/>
    <property type="molecule type" value="Genomic_DNA"/>
</dbReference>
<gene>
    <name evidence="2" type="ORF">ENV17_00990</name>
</gene>
<dbReference type="Gene3D" id="1.20.1250.20">
    <property type="entry name" value="MFS general substrate transporter like domains"/>
    <property type="match status" value="1"/>
</dbReference>
<dbReference type="InterPro" id="IPR036259">
    <property type="entry name" value="MFS_trans_sf"/>
</dbReference>
<proteinExistence type="predicted"/>
<feature type="transmembrane region" description="Helical" evidence="1">
    <location>
        <begin position="47"/>
        <end position="70"/>
    </location>
</feature>
<feature type="transmembrane region" description="Helical" evidence="1">
    <location>
        <begin position="130"/>
        <end position="152"/>
    </location>
</feature>